<evidence type="ECO:0000313" key="3">
    <source>
        <dbReference type="Proteomes" id="UP000009097"/>
    </source>
</evidence>
<dbReference type="RefSeq" id="XP_018242347.1">
    <property type="nucleotide sequence ID" value="XM_018399458.1"/>
</dbReference>
<keyword evidence="1" id="KW-0812">Transmembrane</keyword>
<reference evidence="2" key="2">
    <citation type="journal article" date="2010" name="Nature">
        <title>Comparative genomics reveals mobile pathogenicity chromosomes in Fusarium.</title>
        <authorList>
            <person name="Ma L.J."/>
            <person name="van der Does H.C."/>
            <person name="Borkovich K.A."/>
            <person name="Coleman J.J."/>
            <person name="Daboussi M.J."/>
            <person name="Di Pietro A."/>
            <person name="Dufresne M."/>
            <person name="Freitag M."/>
            <person name="Grabherr M."/>
            <person name="Henrissat B."/>
            <person name="Houterman P.M."/>
            <person name="Kang S."/>
            <person name="Shim W.B."/>
            <person name="Woloshuk C."/>
            <person name="Xie X."/>
            <person name="Xu J.R."/>
            <person name="Antoniw J."/>
            <person name="Baker S.E."/>
            <person name="Bluhm B.H."/>
            <person name="Breakspear A."/>
            <person name="Brown D.W."/>
            <person name="Butchko R.A."/>
            <person name="Chapman S."/>
            <person name="Coulson R."/>
            <person name="Coutinho P.M."/>
            <person name="Danchin E.G."/>
            <person name="Diener A."/>
            <person name="Gale L.R."/>
            <person name="Gardiner D.M."/>
            <person name="Goff S."/>
            <person name="Hammond-Kosack K.E."/>
            <person name="Hilburn K."/>
            <person name="Hua-Van A."/>
            <person name="Jonkers W."/>
            <person name="Kazan K."/>
            <person name="Kodira C.D."/>
            <person name="Koehrsen M."/>
            <person name="Kumar L."/>
            <person name="Lee Y.H."/>
            <person name="Li L."/>
            <person name="Manners J.M."/>
            <person name="Miranda-Saavedra D."/>
            <person name="Mukherjee M."/>
            <person name="Park G."/>
            <person name="Park J."/>
            <person name="Park S.Y."/>
            <person name="Proctor R.H."/>
            <person name="Regev A."/>
            <person name="Ruiz-Roldan M.C."/>
            <person name="Sain D."/>
            <person name="Sakthikumar S."/>
            <person name="Sykes S."/>
            <person name="Schwartz D.C."/>
            <person name="Turgeon B.G."/>
            <person name="Wapinski I."/>
            <person name="Yoder O."/>
            <person name="Young S."/>
            <person name="Zeng Q."/>
            <person name="Zhou S."/>
            <person name="Galagan J."/>
            <person name="Cuomo C.A."/>
            <person name="Kistler H.C."/>
            <person name="Rep M."/>
        </authorList>
    </citation>
    <scope>NUCLEOTIDE SEQUENCE [LARGE SCALE GENOMIC DNA]</scope>
    <source>
        <strain evidence="2">4287</strain>
    </source>
</reference>
<dbReference type="AlphaFoldDB" id="A0A0J9WLS7"/>
<proteinExistence type="predicted"/>
<dbReference type="Proteomes" id="UP000009097">
    <property type="component" value="Unassembled WGS sequence"/>
</dbReference>
<dbReference type="GeneID" id="28959968"/>
<accession>A0A0J9WLS7</accession>
<name>A0A0J9WLS7_FUSO4</name>
<protein>
    <submittedName>
        <fullName evidence="2">Uncharacterized protein</fullName>
    </submittedName>
</protein>
<feature type="transmembrane region" description="Helical" evidence="1">
    <location>
        <begin position="26"/>
        <end position="45"/>
    </location>
</feature>
<sequence length="61" mass="7147">MTTLNNSPPSQHDQIPKHPMEESLEWLPIIIIIMVFLILDILFMYDSTVPQSTDKSIWYQS</sequence>
<keyword evidence="1" id="KW-0472">Membrane</keyword>
<dbReference type="VEuPathDB" id="FungiDB:FOXG_19262"/>
<keyword evidence="1" id="KW-1133">Transmembrane helix</keyword>
<gene>
    <name evidence="2" type="ORF">FOXG_19262</name>
</gene>
<dbReference type="EMBL" id="DS231702">
    <property type="protein sequence ID" value="KNB04302.1"/>
    <property type="molecule type" value="Genomic_DNA"/>
</dbReference>
<evidence type="ECO:0000313" key="2">
    <source>
        <dbReference type="EMBL" id="KNB04302.1"/>
    </source>
</evidence>
<reference evidence="2" key="1">
    <citation type="submission" date="2007-04" db="EMBL/GenBank/DDBJ databases">
        <authorList>
            <consortium name="The Broad Institute Genome Sequencing Platform"/>
            <person name="Birren B."/>
            <person name="Lander E."/>
            <person name="Galagan J."/>
            <person name="Nusbaum C."/>
            <person name="Devon K."/>
            <person name="Ma L.-J."/>
            <person name="Jaffe D."/>
            <person name="Butler J."/>
            <person name="Alvarez P."/>
            <person name="Gnerre S."/>
            <person name="Grabherr M."/>
            <person name="Kleber M."/>
            <person name="Mauceli E."/>
            <person name="Brockman W."/>
            <person name="MacCallum I.A."/>
            <person name="Young S."/>
            <person name="LaButti K."/>
            <person name="DeCaprio D."/>
            <person name="Crawford M."/>
            <person name="Koehrsen M."/>
            <person name="Engels R."/>
            <person name="Montgomery P."/>
            <person name="Pearson M."/>
            <person name="Howarth C."/>
            <person name="Larson L."/>
            <person name="White J."/>
            <person name="O'Leary S."/>
            <person name="Kodira C."/>
            <person name="Zeng Q."/>
            <person name="Yandava C."/>
            <person name="Alvarado L."/>
            <person name="Kistler C."/>
            <person name="Shim W.-B."/>
            <person name="Kang S."/>
            <person name="Woloshuk C."/>
        </authorList>
    </citation>
    <scope>NUCLEOTIDE SEQUENCE</scope>
    <source>
        <strain evidence="2">4287</strain>
    </source>
</reference>
<organism evidence="2 3">
    <name type="scientific">Fusarium oxysporum f. sp. lycopersici (strain 4287 / CBS 123668 / FGSC 9935 / NRRL 34936)</name>
    <name type="common">Fusarium vascular wilt of tomato</name>
    <dbReference type="NCBI Taxonomy" id="426428"/>
    <lineage>
        <taxon>Eukaryota</taxon>
        <taxon>Fungi</taxon>
        <taxon>Dikarya</taxon>
        <taxon>Ascomycota</taxon>
        <taxon>Pezizomycotina</taxon>
        <taxon>Sordariomycetes</taxon>
        <taxon>Hypocreomycetidae</taxon>
        <taxon>Hypocreales</taxon>
        <taxon>Nectriaceae</taxon>
        <taxon>Fusarium</taxon>
        <taxon>Fusarium oxysporum species complex</taxon>
    </lineage>
</organism>
<evidence type="ECO:0000256" key="1">
    <source>
        <dbReference type="SAM" id="Phobius"/>
    </source>
</evidence>
<dbReference type="KEGG" id="fox:FOXG_19262"/>